<dbReference type="PROSITE" id="PS51755">
    <property type="entry name" value="OMPR_PHOB"/>
    <property type="match status" value="1"/>
</dbReference>
<evidence type="ECO:0000256" key="7">
    <source>
        <dbReference type="PROSITE-ProRule" id="PRU01091"/>
    </source>
</evidence>
<proteinExistence type="predicted"/>
<dbReference type="InterPro" id="IPR001867">
    <property type="entry name" value="OmpR/PhoB-type_DNA-bd"/>
</dbReference>
<protein>
    <recommendedName>
        <fullName evidence="1">Stage 0 sporulation protein A homolog</fullName>
    </recommendedName>
</protein>
<dbReference type="SMART" id="SM00448">
    <property type="entry name" value="REC"/>
    <property type="match status" value="1"/>
</dbReference>
<keyword evidence="2" id="KW-0805">Transcription regulation</keyword>
<dbReference type="PANTHER" id="PTHR48111:SF73">
    <property type="entry name" value="ALKALINE PHOSPHATASE SYNTHESIS TRANSCRIPTIONAL REGULATORY PROTEIN PHOP"/>
    <property type="match status" value="1"/>
</dbReference>
<dbReference type="Pfam" id="PF00486">
    <property type="entry name" value="Trans_reg_C"/>
    <property type="match status" value="1"/>
</dbReference>
<evidence type="ECO:0000256" key="2">
    <source>
        <dbReference type="ARBA" id="ARBA00023015"/>
    </source>
</evidence>
<keyword evidence="6" id="KW-0597">Phosphoprotein</keyword>
<evidence type="ECO:0000313" key="11">
    <source>
        <dbReference type="Proteomes" id="UP001079657"/>
    </source>
</evidence>
<dbReference type="InterPro" id="IPR016032">
    <property type="entry name" value="Sig_transdc_resp-reg_C-effctor"/>
</dbReference>
<feature type="domain" description="Response regulatory" evidence="8">
    <location>
        <begin position="6"/>
        <end position="119"/>
    </location>
</feature>
<dbReference type="SUPFAM" id="SSF52172">
    <property type="entry name" value="CheY-like"/>
    <property type="match status" value="1"/>
</dbReference>
<dbReference type="PANTHER" id="PTHR48111">
    <property type="entry name" value="REGULATOR OF RPOS"/>
    <property type="match status" value="1"/>
</dbReference>
<dbReference type="InterPro" id="IPR001789">
    <property type="entry name" value="Sig_transdc_resp-reg_receiver"/>
</dbReference>
<reference evidence="10" key="1">
    <citation type="submission" date="2022-12" db="EMBL/GenBank/DDBJ databases">
        <authorList>
            <person name="Wang J."/>
        </authorList>
    </citation>
    <scope>NUCLEOTIDE SEQUENCE</scope>
    <source>
        <strain evidence="10">HY-42-06</strain>
    </source>
</reference>
<evidence type="ECO:0000256" key="6">
    <source>
        <dbReference type="PROSITE-ProRule" id="PRU00169"/>
    </source>
</evidence>
<evidence type="ECO:0000256" key="4">
    <source>
        <dbReference type="ARBA" id="ARBA00023163"/>
    </source>
</evidence>
<evidence type="ECO:0000259" key="8">
    <source>
        <dbReference type="PROSITE" id="PS50110"/>
    </source>
</evidence>
<evidence type="ECO:0000259" key="9">
    <source>
        <dbReference type="PROSITE" id="PS51755"/>
    </source>
</evidence>
<evidence type="ECO:0000256" key="1">
    <source>
        <dbReference type="ARBA" id="ARBA00018672"/>
    </source>
</evidence>
<comment type="function">
    <text evidence="5">May play the central regulatory role in sporulation. It may be an element of the effector pathway responsible for the activation of sporulation genes in response to nutritional stress. Spo0A may act in concert with spo0H (a sigma factor) to control the expression of some genes that are critical to the sporulation process.</text>
</comment>
<dbReference type="PROSITE" id="PS50110">
    <property type="entry name" value="RESPONSE_REGULATORY"/>
    <property type="match status" value="1"/>
</dbReference>
<evidence type="ECO:0000256" key="5">
    <source>
        <dbReference type="ARBA" id="ARBA00024867"/>
    </source>
</evidence>
<dbReference type="Pfam" id="PF00072">
    <property type="entry name" value="Response_reg"/>
    <property type="match status" value="1"/>
</dbReference>
<dbReference type="Gene3D" id="6.10.250.690">
    <property type="match status" value="1"/>
</dbReference>
<organism evidence="10 11">
    <name type="scientific">Clostridium ganghwense</name>
    <dbReference type="NCBI Taxonomy" id="312089"/>
    <lineage>
        <taxon>Bacteria</taxon>
        <taxon>Bacillati</taxon>
        <taxon>Bacillota</taxon>
        <taxon>Clostridia</taxon>
        <taxon>Eubacteriales</taxon>
        <taxon>Clostridiaceae</taxon>
        <taxon>Clostridium</taxon>
    </lineage>
</organism>
<keyword evidence="4" id="KW-0804">Transcription</keyword>
<feature type="modified residue" description="4-aspartylphosphate" evidence="6">
    <location>
        <position position="55"/>
    </location>
</feature>
<dbReference type="InterPro" id="IPR039420">
    <property type="entry name" value="WalR-like"/>
</dbReference>
<dbReference type="RefSeq" id="WP_268048305.1">
    <property type="nucleotide sequence ID" value="NZ_JAPQES010000001.1"/>
</dbReference>
<sequence length="230" mass="26558">MTNEKNILVVDDEEKIVEVVKSYLEKEGYKVFEAYNGKNAIKIFEENDISLIILDLMLPDLTGEEICKTLRKKSRVPIIMLTAKVKEENILDGFYIGADDYVTKPFSPKQLIARVMALLRRTDNEVISNIMSFNNDDLVIDDLKYEVKKNSQIVNLTATEYKILLTMAKYPQKAFTREELVCMVLGEDYDGFDRVIDTHIKNLRQKIEDNTREPKYILTIHGIGYKFGGE</sequence>
<keyword evidence="3 7" id="KW-0238">DNA-binding</keyword>
<dbReference type="InterPro" id="IPR011006">
    <property type="entry name" value="CheY-like_superfamily"/>
</dbReference>
<dbReference type="SMART" id="SM00862">
    <property type="entry name" value="Trans_reg_C"/>
    <property type="match status" value="1"/>
</dbReference>
<dbReference type="InterPro" id="IPR036388">
    <property type="entry name" value="WH-like_DNA-bd_sf"/>
</dbReference>
<dbReference type="Proteomes" id="UP001079657">
    <property type="component" value="Unassembled WGS sequence"/>
</dbReference>
<evidence type="ECO:0000313" key="10">
    <source>
        <dbReference type="EMBL" id="MCY6369897.1"/>
    </source>
</evidence>
<dbReference type="Gene3D" id="3.40.50.2300">
    <property type="match status" value="1"/>
</dbReference>
<name>A0ABT4CLI7_9CLOT</name>
<keyword evidence="11" id="KW-1185">Reference proteome</keyword>
<accession>A0ABT4CLI7</accession>
<dbReference type="SUPFAM" id="SSF46894">
    <property type="entry name" value="C-terminal effector domain of the bipartite response regulators"/>
    <property type="match status" value="1"/>
</dbReference>
<feature type="DNA-binding region" description="OmpR/PhoB-type" evidence="7">
    <location>
        <begin position="128"/>
        <end position="229"/>
    </location>
</feature>
<gene>
    <name evidence="10" type="ORF">OXH55_04565</name>
</gene>
<evidence type="ECO:0000256" key="3">
    <source>
        <dbReference type="ARBA" id="ARBA00023125"/>
    </source>
</evidence>
<feature type="domain" description="OmpR/PhoB-type" evidence="9">
    <location>
        <begin position="128"/>
        <end position="229"/>
    </location>
</feature>
<dbReference type="EMBL" id="JAPQES010000001">
    <property type="protein sequence ID" value="MCY6369897.1"/>
    <property type="molecule type" value="Genomic_DNA"/>
</dbReference>
<comment type="caution">
    <text evidence="10">The sequence shown here is derived from an EMBL/GenBank/DDBJ whole genome shotgun (WGS) entry which is preliminary data.</text>
</comment>
<dbReference type="CDD" id="cd00383">
    <property type="entry name" value="trans_reg_C"/>
    <property type="match status" value="1"/>
</dbReference>
<dbReference type="Gene3D" id="1.10.10.10">
    <property type="entry name" value="Winged helix-like DNA-binding domain superfamily/Winged helix DNA-binding domain"/>
    <property type="match status" value="1"/>
</dbReference>